<dbReference type="AlphaFoldDB" id="A0A448YGW9"/>
<dbReference type="PANTHER" id="PTHR21236">
    <property type="entry name" value="GOLGI MEMBRANE PROTEIN YIP1"/>
    <property type="match status" value="1"/>
</dbReference>
<evidence type="ECO:0000256" key="1">
    <source>
        <dbReference type="ARBA" id="ARBA00004141"/>
    </source>
</evidence>
<comment type="subcellular location">
    <subcellularLocation>
        <location evidence="6">Golgi apparatus membrane</location>
        <topology evidence="6">Multi-pass membrane protein</topology>
    </subcellularLocation>
    <subcellularLocation>
        <location evidence="1">Membrane</location>
        <topology evidence="1">Multi-pass membrane protein</topology>
    </subcellularLocation>
</comment>
<feature type="transmembrane region" description="Helical" evidence="6">
    <location>
        <begin position="212"/>
        <end position="232"/>
    </location>
</feature>
<evidence type="ECO:0000256" key="6">
    <source>
        <dbReference type="RuleBase" id="RU361264"/>
    </source>
</evidence>
<dbReference type="GO" id="GO:0048280">
    <property type="term" value="P:vesicle fusion with Golgi apparatus"/>
    <property type="evidence" value="ECO:0007669"/>
    <property type="project" value="TreeGrafter"/>
</dbReference>
<evidence type="ECO:0000256" key="7">
    <source>
        <dbReference type="SAM" id="MobiDB-lite"/>
    </source>
</evidence>
<evidence type="ECO:0000256" key="3">
    <source>
        <dbReference type="ARBA" id="ARBA00022692"/>
    </source>
</evidence>
<proteinExistence type="inferred from homology"/>
<sequence>MSYYQPQVAQPPQDDNNLNFYQSSQSAPFGTPVDQSNGFINPSSLPSGSMPTGSMQTSYTYNGNGVDYDPNQLSKGLLAAFSTTGYPGEPPLLEELGVNFQHIKIKTIGVLGFKSTSLSDDVVKDSDMAGPLIFCLLFGTLLLLSGKTHFGYIYGVALFGTVSLHVLFRLMANNGNDSGIDILRTASVLGYCLLPLVMLSAIAVILDLDNTFGYLMGIFAVLWCTFSASGFFVRVLNLTNARVLVAYPLAMFYTVFALMAIFVEKKE</sequence>
<reference evidence="9 10" key="1">
    <citation type="submission" date="2018-12" db="EMBL/GenBank/DDBJ databases">
        <authorList>
            <person name="Tiukova I."/>
            <person name="Dainat J."/>
        </authorList>
    </citation>
    <scope>NUCLEOTIDE SEQUENCE [LARGE SCALE GENOMIC DNA]</scope>
</reference>
<dbReference type="FunCoup" id="A0A448YGW9">
    <property type="interactions" value="991"/>
</dbReference>
<evidence type="ECO:0000256" key="4">
    <source>
        <dbReference type="ARBA" id="ARBA00022989"/>
    </source>
</evidence>
<dbReference type="GO" id="GO:0005802">
    <property type="term" value="C:trans-Golgi network"/>
    <property type="evidence" value="ECO:0007669"/>
    <property type="project" value="TreeGrafter"/>
</dbReference>
<comment type="similarity">
    <text evidence="2 6">Belongs to the YIP1 family.</text>
</comment>
<feature type="transmembrane region" description="Helical" evidence="6">
    <location>
        <begin position="128"/>
        <end position="146"/>
    </location>
</feature>
<gene>
    <name evidence="9" type="ORF">BRENAR_LOCUS873</name>
</gene>
<dbReference type="InParanoid" id="A0A448YGW9"/>
<dbReference type="InterPro" id="IPR006977">
    <property type="entry name" value="Yip1_dom"/>
</dbReference>
<dbReference type="Pfam" id="PF04893">
    <property type="entry name" value="Yip1"/>
    <property type="match status" value="1"/>
</dbReference>
<feature type="transmembrane region" description="Helical" evidence="6">
    <location>
        <begin position="244"/>
        <end position="263"/>
    </location>
</feature>
<dbReference type="InterPro" id="IPR045231">
    <property type="entry name" value="Yip1/4-like"/>
</dbReference>
<evidence type="ECO:0000256" key="2">
    <source>
        <dbReference type="ARBA" id="ARBA00010596"/>
    </source>
</evidence>
<keyword evidence="5 6" id="KW-0472">Membrane</keyword>
<dbReference type="GO" id="GO:0006888">
    <property type="term" value="P:endoplasmic reticulum to Golgi vesicle-mediated transport"/>
    <property type="evidence" value="ECO:0007669"/>
    <property type="project" value="InterPro"/>
</dbReference>
<protein>
    <recommendedName>
        <fullName evidence="6">Protein YIP</fullName>
    </recommendedName>
</protein>
<evidence type="ECO:0000313" key="9">
    <source>
        <dbReference type="EMBL" id="VEU20138.1"/>
    </source>
</evidence>
<dbReference type="Proteomes" id="UP000290900">
    <property type="component" value="Unassembled WGS sequence"/>
</dbReference>
<feature type="region of interest" description="Disordered" evidence="7">
    <location>
        <begin position="1"/>
        <end position="56"/>
    </location>
</feature>
<evidence type="ECO:0000256" key="5">
    <source>
        <dbReference type="ARBA" id="ARBA00023136"/>
    </source>
</evidence>
<feature type="domain" description="Yip1" evidence="8">
    <location>
        <begin position="119"/>
        <end position="259"/>
    </location>
</feature>
<accession>A0A448YGW9</accession>
<dbReference type="EMBL" id="CAACVR010000002">
    <property type="protein sequence ID" value="VEU20138.1"/>
    <property type="molecule type" value="Genomic_DNA"/>
</dbReference>
<evidence type="ECO:0000313" key="10">
    <source>
        <dbReference type="Proteomes" id="UP000290900"/>
    </source>
</evidence>
<dbReference type="GO" id="GO:0000139">
    <property type="term" value="C:Golgi membrane"/>
    <property type="evidence" value="ECO:0007669"/>
    <property type="project" value="UniProtKB-SubCell"/>
</dbReference>
<evidence type="ECO:0000259" key="8">
    <source>
        <dbReference type="Pfam" id="PF04893"/>
    </source>
</evidence>
<name>A0A448YGW9_BRENA</name>
<keyword evidence="3 6" id="KW-0812">Transmembrane</keyword>
<organism evidence="9 10">
    <name type="scientific">Brettanomyces naardenensis</name>
    <name type="common">Yeast</name>
    <dbReference type="NCBI Taxonomy" id="13370"/>
    <lineage>
        <taxon>Eukaryota</taxon>
        <taxon>Fungi</taxon>
        <taxon>Dikarya</taxon>
        <taxon>Ascomycota</taxon>
        <taxon>Saccharomycotina</taxon>
        <taxon>Pichiomycetes</taxon>
        <taxon>Pichiales</taxon>
        <taxon>Pichiaceae</taxon>
        <taxon>Brettanomyces</taxon>
    </lineage>
</organism>
<keyword evidence="10" id="KW-1185">Reference proteome</keyword>
<dbReference type="STRING" id="13370.A0A448YGW9"/>
<dbReference type="OrthoDB" id="440385at2759"/>
<dbReference type="PANTHER" id="PTHR21236:SF2">
    <property type="entry name" value="PROTEIN YIPF"/>
    <property type="match status" value="1"/>
</dbReference>
<feature type="transmembrane region" description="Helical" evidence="6">
    <location>
        <begin position="152"/>
        <end position="170"/>
    </location>
</feature>
<keyword evidence="4 6" id="KW-1133">Transmembrane helix</keyword>
<feature type="transmembrane region" description="Helical" evidence="6">
    <location>
        <begin position="182"/>
        <end position="206"/>
    </location>
</feature>